<dbReference type="EMBL" id="JBBXMP010000059">
    <property type="protein sequence ID" value="KAL0064595.1"/>
    <property type="molecule type" value="Genomic_DNA"/>
</dbReference>
<sequence length="75" mass="7749">MQFSSLFSSLIVLAAATSAVMGESHTITFINKCGKGTSRLVQEGKVLSSGGTYKSDSALTLAIAYLQTGKCSLNG</sequence>
<keyword evidence="1" id="KW-0732">Signal</keyword>
<feature type="non-terminal residue" evidence="2">
    <location>
        <position position="75"/>
    </location>
</feature>
<protein>
    <submittedName>
        <fullName evidence="2">Uncharacterized protein</fullName>
    </submittedName>
</protein>
<comment type="caution">
    <text evidence="2">The sequence shown here is derived from an EMBL/GenBank/DDBJ whole genome shotgun (WGS) entry which is preliminary data.</text>
</comment>
<evidence type="ECO:0000256" key="1">
    <source>
        <dbReference type="SAM" id="SignalP"/>
    </source>
</evidence>
<evidence type="ECO:0000313" key="2">
    <source>
        <dbReference type="EMBL" id="KAL0064595.1"/>
    </source>
</evidence>
<reference evidence="2 3" key="1">
    <citation type="submission" date="2024-05" db="EMBL/GenBank/DDBJ databases">
        <title>A draft genome resource for the thread blight pathogen Marasmius tenuissimus strain MS-2.</title>
        <authorList>
            <person name="Yulfo-Soto G.E."/>
            <person name="Baruah I.K."/>
            <person name="Amoako-Attah I."/>
            <person name="Bukari Y."/>
            <person name="Meinhardt L.W."/>
            <person name="Bailey B.A."/>
            <person name="Cohen S.P."/>
        </authorList>
    </citation>
    <scope>NUCLEOTIDE SEQUENCE [LARGE SCALE GENOMIC DNA]</scope>
    <source>
        <strain evidence="2 3">MS-2</strain>
    </source>
</reference>
<accession>A0ABR2ZTI6</accession>
<feature type="chain" id="PRO_5045987920" evidence="1">
    <location>
        <begin position="23"/>
        <end position="75"/>
    </location>
</feature>
<gene>
    <name evidence="2" type="ORF">AAF712_008414</name>
</gene>
<evidence type="ECO:0000313" key="3">
    <source>
        <dbReference type="Proteomes" id="UP001437256"/>
    </source>
</evidence>
<feature type="signal peptide" evidence="1">
    <location>
        <begin position="1"/>
        <end position="22"/>
    </location>
</feature>
<organism evidence="2 3">
    <name type="scientific">Marasmius tenuissimus</name>
    <dbReference type="NCBI Taxonomy" id="585030"/>
    <lineage>
        <taxon>Eukaryota</taxon>
        <taxon>Fungi</taxon>
        <taxon>Dikarya</taxon>
        <taxon>Basidiomycota</taxon>
        <taxon>Agaricomycotina</taxon>
        <taxon>Agaricomycetes</taxon>
        <taxon>Agaricomycetidae</taxon>
        <taxon>Agaricales</taxon>
        <taxon>Marasmiineae</taxon>
        <taxon>Marasmiaceae</taxon>
        <taxon>Marasmius</taxon>
    </lineage>
</organism>
<keyword evidence="3" id="KW-1185">Reference proteome</keyword>
<dbReference type="Proteomes" id="UP001437256">
    <property type="component" value="Unassembled WGS sequence"/>
</dbReference>
<name>A0ABR2ZTI6_9AGAR</name>
<proteinExistence type="predicted"/>